<dbReference type="Pfam" id="PF01547">
    <property type="entry name" value="SBP_bac_1"/>
    <property type="match status" value="1"/>
</dbReference>
<feature type="signal peptide" evidence="4">
    <location>
        <begin position="1"/>
        <end position="20"/>
    </location>
</feature>
<evidence type="ECO:0000256" key="4">
    <source>
        <dbReference type="SAM" id="SignalP"/>
    </source>
</evidence>
<keyword evidence="3 4" id="KW-0732">Signal</keyword>
<comment type="caution">
    <text evidence="5">The sequence shown here is derived from an EMBL/GenBank/DDBJ whole genome shotgun (WGS) entry which is preliminary data.</text>
</comment>
<keyword evidence="2" id="KW-0813">Transport</keyword>
<dbReference type="RefSeq" id="WP_344916048.1">
    <property type="nucleotide sequence ID" value="NZ_BAAAYO010000018.1"/>
</dbReference>
<evidence type="ECO:0000256" key="3">
    <source>
        <dbReference type="ARBA" id="ARBA00022729"/>
    </source>
</evidence>
<dbReference type="InterPro" id="IPR006061">
    <property type="entry name" value="SBP_1_CS"/>
</dbReference>
<evidence type="ECO:0000256" key="2">
    <source>
        <dbReference type="ARBA" id="ARBA00022448"/>
    </source>
</evidence>
<comment type="similarity">
    <text evidence="1">Belongs to the bacterial solute-binding protein 1 family.</text>
</comment>
<keyword evidence="6" id="KW-1185">Reference proteome</keyword>
<dbReference type="PROSITE" id="PS01037">
    <property type="entry name" value="SBP_BACTERIAL_1"/>
    <property type="match status" value="1"/>
</dbReference>
<dbReference type="InterPro" id="IPR006059">
    <property type="entry name" value="SBP"/>
</dbReference>
<gene>
    <name evidence="5" type="ORF">ACFFNY_23165</name>
</gene>
<feature type="chain" id="PRO_5046437244" evidence="4">
    <location>
        <begin position="21"/>
        <end position="441"/>
    </location>
</feature>
<dbReference type="Gene3D" id="3.40.190.10">
    <property type="entry name" value="Periplasmic binding protein-like II"/>
    <property type="match status" value="1"/>
</dbReference>
<protein>
    <submittedName>
        <fullName evidence="5">ABC transporter substrate-binding protein</fullName>
    </submittedName>
</protein>
<dbReference type="PANTHER" id="PTHR43649">
    <property type="entry name" value="ARABINOSE-BINDING PROTEIN-RELATED"/>
    <property type="match status" value="1"/>
</dbReference>
<sequence>MLAKKLWMTTSLCVTVALLAASCSKSGGETAPVPTAQPAAIDYTKESFELVIQDMGGGTEENFDYAYGQYIKKKFPNLKIKYIQYKKGTTLVELTATGQPVDIVISTIENMPGPLFGAGQQYDMTDLIKKQQIDLSKFEQTTMDRVKSMGDGKIYFLPVTNNVQVLYYNKGYFDKVGVSYPKDGMTWGQLTELNKKLTRNEGGSSYMGFSASPNHIFRSNQLSMPLYDPKTQKPTFSDEKWKTLFETYFLNNATDTYKAWSMAKKKLPYYTEMNATGELAMMVFNSTFVLDGPEAVKDMDWDLVSLPVFEDKPKVGSQTSPKMFGIANTGSNKEGAMAVIKYLTSLEMQTEFSKLGYMTVLDDENVKKLIATESQFKNKNWKAVYYNNFAPLANKSIYDTGLLGIITPNILKIISGEVDVNTALRNAQEQAEKFIEAEKKK</sequence>
<dbReference type="Proteomes" id="UP001589619">
    <property type="component" value="Unassembled WGS sequence"/>
</dbReference>
<evidence type="ECO:0000313" key="6">
    <source>
        <dbReference type="Proteomes" id="UP001589619"/>
    </source>
</evidence>
<reference evidence="5 6" key="1">
    <citation type="submission" date="2024-09" db="EMBL/GenBank/DDBJ databases">
        <authorList>
            <person name="Sun Q."/>
            <person name="Mori K."/>
        </authorList>
    </citation>
    <scope>NUCLEOTIDE SEQUENCE [LARGE SCALE GENOMIC DNA]</scope>
    <source>
        <strain evidence="5 6">JCM 12520</strain>
    </source>
</reference>
<organism evidence="5 6">
    <name type="scientific">Paenibacillus hodogayensis</name>
    <dbReference type="NCBI Taxonomy" id="279208"/>
    <lineage>
        <taxon>Bacteria</taxon>
        <taxon>Bacillati</taxon>
        <taxon>Bacillota</taxon>
        <taxon>Bacilli</taxon>
        <taxon>Bacillales</taxon>
        <taxon>Paenibacillaceae</taxon>
        <taxon>Paenibacillus</taxon>
    </lineage>
</organism>
<name>A0ABV5W1S0_9BACL</name>
<evidence type="ECO:0000313" key="5">
    <source>
        <dbReference type="EMBL" id="MFB9754480.1"/>
    </source>
</evidence>
<dbReference type="PANTHER" id="PTHR43649:SF12">
    <property type="entry name" value="DIACETYLCHITOBIOSE BINDING PROTEIN DASA"/>
    <property type="match status" value="1"/>
</dbReference>
<dbReference type="PROSITE" id="PS51257">
    <property type="entry name" value="PROKAR_LIPOPROTEIN"/>
    <property type="match status" value="1"/>
</dbReference>
<evidence type="ECO:0000256" key="1">
    <source>
        <dbReference type="ARBA" id="ARBA00008520"/>
    </source>
</evidence>
<proteinExistence type="inferred from homology"/>
<accession>A0ABV5W1S0</accession>
<dbReference type="SUPFAM" id="SSF53850">
    <property type="entry name" value="Periplasmic binding protein-like II"/>
    <property type="match status" value="1"/>
</dbReference>
<dbReference type="EMBL" id="JBHMAG010000015">
    <property type="protein sequence ID" value="MFB9754480.1"/>
    <property type="molecule type" value="Genomic_DNA"/>
</dbReference>
<dbReference type="InterPro" id="IPR050490">
    <property type="entry name" value="Bact_solute-bd_prot1"/>
</dbReference>